<dbReference type="KEGG" id="scac:106088276"/>
<dbReference type="InterPro" id="IPR042123">
    <property type="entry name" value="Zip3/RNF212-like"/>
</dbReference>
<dbReference type="AlphaFoldDB" id="A0A1I8PI76"/>
<dbReference type="GO" id="GO:0000795">
    <property type="term" value="C:synaptonemal complex"/>
    <property type="evidence" value="ECO:0007669"/>
    <property type="project" value="InterPro"/>
</dbReference>
<dbReference type="GO" id="GO:0019789">
    <property type="term" value="F:SUMO transferase activity"/>
    <property type="evidence" value="ECO:0007669"/>
    <property type="project" value="InterPro"/>
</dbReference>
<dbReference type="PANTHER" id="PTHR22663">
    <property type="entry name" value="RING FINGER PROTEIN NARYA-RELATED"/>
    <property type="match status" value="1"/>
</dbReference>
<keyword evidence="4" id="KW-0469">Meiosis</keyword>
<evidence type="ECO:0000313" key="8">
    <source>
        <dbReference type="EnsemblMetazoa" id="SCAU008275-PA"/>
    </source>
</evidence>
<evidence type="ECO:0000256" key="5">
    <source>
        <dbReference type="PROSITE-ProRule" id="PRU00175"/>
    </source>
</evidence>
<dbReference type="PROSITE" id="PS00518">
    <property type="entry name" value="ZF_RING_1"/>
    <property type="match status" value="1"/>
</dbReference>
<evidence type="ECO:0000256" key="3">
    <source>
        <dbReference type="ARBA" id="ARBA00022833"/>
    </source>
</evidence>
<evidence type="ECO:0000256" key="4">
    <source>
        <dbReference type="ARBA" id="ARBA00023254"/>
    </source>
</evidence>
<dbReference type="STRING" id="35570.A0A1I8PI76"/>
<keyword evidence="9" id="KW-1185">Reference proteome</keyword>
<gene>
    <name evidence="8" type="primary">106088276</name>
</gene>
<dbReference type="GO" id="GO:0007131">
    <property type="term" value="P:reciprocal meiotic recombination"/>
    <property type="evidence" value="ECO:0007669"/>
    <property type="project" value="InterPro"/>
</dbReference>
<dbReference type="VEuPathDB" id="VectorBase:SCAU008275"/>
<dbReference type="GO" id="GO:0007129">
    <property type="term" value="P:homologous chromosome pairing at meiosis"/>
    <property type="evidence" value="ECO:0007669"/>
    <property type="project" value="TreeGrafter"/>
</dbReference>
<dbReference type="GO" id="GO:0008270">
    <property type="term" value="F:zinc ion binding"/>
    <property type="evidence" value="ECO:0007669"/>
    <property type="project" value="UniProtKB-KW"/>
</dbReference>
<dbReference type="Proteomes" id="UP000095300">
    <property type="component" value="Unassembled WGS sequence"/>
</dbReference>
<feature type="region of interest" description="Disordered" evidence="6">
    <location>
        <begin position="152"/>
        <end position="173"/>
    </location>
</feature>
<dbReference type="InterPro" id="IPR017907">
    <property type="entry name" value="Znf_RING_CS"/>
</dbReference>
<keyword evidence="2 5" id="KW-0863">Zinc-finger</keyword>
<dbReference type="GO" id="GO:0016925">
    <property type="term" value="P:protein sumoylation"/>
    <property type="evidence" value="ECO:0007669"/>
    <property type="project" value="TreeGrafter"/>
</dbReference>
<feature type="domain" description="RING-type" evidence="7">
    <location>
        <begin position="6"/>
        <end position="43"/>
    </location>
</feature>
<organism evidence="8 9">
    <name type="scientific">Stomoxys calcitrans</name>
    <name type="common">Stable fly</name>
    <name type="synonym">Conops calcitrans</name>
    <dbReference type="NCBI Taxonomy" id="35570"/>
    <lineage>
        <taxon>Eukaryota</taxon>
        <taxon>Metazoa</taxon>
        <taxon>Ecdysozoa</taxon>
        <taxon>Arthropoda</taxon>
        <taxon>Hexapoda</taxon>
        <taxon>Insecta</taxon>
        <taxon>Pterygota</taxon>
        <taxon>Neoptera</taxon>
        <taxon>Endopterygota</taxon>
        <taxon>Diptera</taxon>
        <taxon>Brachycera</taxon>
        <taxon>Muscomorpha</taxon>
        <taxon>Muscoidea</taxon>
        <taxon>Muscidae</taxon>
        <taxon>Stomoxys</taxon>
    </lineage>
</organism>
<evidence type="ECO:0000256" key="6">
    <source>
        <dbReference type="SAM" id="MobiDB-lite"/>
    </source>
</evidence>
<dbReference type="OrthoDB" id="2535391at2759"/>
<dbReference type="PANTHER" id="PTHR22663:SF17">
    <property type="entry name" value="RING FINGER PROTEIN NARYA-RELATED"/>
    <property type="match status" value="1"/>
</dbReference>
<protein>
    <recommendedName>
        <fullName evidence="7">RING-type domain-containing protein</fullName>
    </recommendedName>
</protein>
<dbReference type="InterPro" id="IPR001841">
    <property type="entry name" value="Znf_RING"/>
</dbReference>
<dbReference type="EnsemblMetazoa" id="SCAU008275-RA">
    <property type="protein sequence ID" value="SCAU008275-PA"/>
    <property type="gene ID" value="SCAU008275"/>
</dbReference>
<keyword evidence="1" id="KW-0479">Metal-binding</keyword>
<proteinExistence type="predicted"/>
<accession>A0A1I8PI76</accession>
<reference evidence="8" key="1">
    <citation type="submission" date="2020-05" db="UniProtKB">
        <authorList>
            <consortium name="EnsemblMetazoa"/>
        </authorList>
    </citation>
    <scope>IDENTIFICATION</scope>
    <source>
        <strain evidence="8">USDA</strain>
    </source>
</reference>
<name>A0A1I8PI76_STOCA</name>
<evidence type="ECO:0000256" key="1">
    <source>
        <dbReference type="ARBA" id="ARBA00022723"/>
    </source>
</evidence>
<keyword evidence="3" id="KW-0862">Zinc</keyword>
<evidence type="ECO:0000313" key="9">
    <source>
        <dbReference type="Proteomes" id="UP000095300"/>
    </source>
</evidence>
<dbReference type="PROSITE" id="PS50089">
    <property type="entry name" value="ZF_RING_2"/>
    <property type="match status" value="1"/>
</dbReference>
<dbReference type="SUPFAM" id="SSF57850">
    <property type="entry name" value="RING/U-box"/>
    <property type="match status" value="1"/>
</dbReference>
<evidence type="ECO:0000259" key="7">
    <source>
        <dbReference type="PROSITE" id="PS50089"/>
    </source>
</evidence>
<sequence length="250" mass="29547">MFPLHCNKCFCRQKFETNRLFHISRCGHVICKECLQSTCPLCSKPYNGIAIQKDMPVSMQEYFEDPIKRYLHYQKVMRFHYEQERMLVIHWTNENNTVMKRLEQEIQAYNKLQKTLEERVECERTRVRKLKEYIAYHERRMEQARYMTPPITAQPRFRYPPRSKSSDGSGGNAMDVAPANCIPQLTQTIRAHYAPPRSPTLSNNNSSTCEVIAPREMLPKLKSRTPPPMMPRTEHGKKYKLNHSFSNFNI</sequence>
<evidence type="ECO:0000256" key="2">
    <source>
        <dbReference type="ARBA" id="ARBA00022771"/>
    </source>
</evidence>